<dbReference type="EMBL" id="MUZQ01000241">
    <property type="protein sequence ID" value="OWK54311.1"/>
    <property type="molecule type" value="Genomic_DNA"/>
</dbReference>
<organism evidence="1 2">
    <name type="scientific">Lonchura striata</name>
    <name type="common">white-rumped munia</name>
    <dbReference type="NCBI Taxonomy" id="40157"/>
    <lineage>
        <taxon>Eukaryota</taxon>
        <taxon>Metazoa</taxon>
        <taxon>Chordata</taxon>
        <taxon>Craniata</taxon>
        <taxon>Vertebrata</taxon>
        <taxon>Euteleostomi</taxon>
        <taxon>Archelosauria</taxon>
        <taxon>Archosauria</taxon>
        <taxon>Dinosauria</taxon>
        <taxon>Saurischia</taxon>
        <taxon>Theropoda</taxon>
        <taxon>Coelurosauria</taxon>
        <taxon>Aves</taxon>
        <taxon>Neognathae</taxon>
        <taxon>Neoaves</taxon>
        <taxon>Telluraves</taxon>
        <taxon>Australaves</taxon>
        <taxon>Passeriformes</taxon>
        <taxon>Passeroidea</taxon>
        <taxon>Estrildidae</taxon>
        <taxon>Estrildinae</taxon>
        <taxon>Lonchura</taxon>
    </lineage>
</organism>
<name>A0A218UL59_9PASE</name>
<keyword evidence="2" id="KW-1185">Reference proteome</keyword>
<dbReference type="Proteomes" id="UP000197619">
    <property type="component" value="Unassembled WGS sequence"/>
</dbReference>
<comment type="caution">
    <text evidence="1">The sequence shown here is derived from an EMBL/GenBank/DDBJ whole genome shotgun (WGS) entry which is preliminary data.</text>
</comment>
<accession>A0A218UL59</accession>
<evidence type="ECO:0000313" key="1">
    <source>
        <dbReference type="EMBL" id="OWK54311.1"/>
    </source>
</evidence>
<reference evidence="1 2" key="1">
    <citation type="submission" date="2017-05" db="EMBL/GenBank/DDBJ databases">
        <title>Genome of assembly of the Bengalese finch, Lonchura striata domestica.</title>
        <authorList>
            <person name="Colquitt B.M."/>
            <person name="Brainard M.S."/>
        </authorList>
    </citation>
    <scope>NUCLEOTIDE SEQUENCE [LARGE SCALE GENOMIC DNA]</scope>
    <source>
        <strain evidence="1">White83orange57</strain>
    </source>
</reference>
<proteinExistence type="predicted"/>
<dbReference type="AlphaFoldDB" id="A0A218UL59"/>
<protein>
    <submittedName>
        <fullName evidence="1">Uncharacterized protein</fullName>
    </submittedName>
</protein>
<evidence type="ECO:0000313" key="2">
    <source>
        <dbReference type="Proteomes" id="UP000197619"/>
    </source>
</evidence>
<sequence>MPCVSPVIPLRPHRRIFGVASFLLPRGDKGRGLQRVKSICFYAKCLSRK</sequence>
<gene>
    <name evidence="1" type="ORF">RLOC_00004956</name>
</gene>